<evidence type="ECO:0000256" key="8">
    <source>
        <dbReference type="SAM" id="MobiDB-lite"/>
    </source>
</evidence>
<feature type="region of interest" description="Disordered" evidence="8">
    <location>
        <begin position="589"/>
        <end position="638"/>
    </location>
</feature>
<dbReference type="SMART" id="SM00965">
    <property type="entry name" value="STN"/>
    <property type="match status" value="1"/>
</dbReference>
<protein>
    <submittedName>
        <fullName evidence="10">Type II and III secretion system protein</fullName>
    </submittedName>
</protein>
<dbReference type="PANTHER" id="PTHR30332:SF17">
    <property type="entry name" value="TYPE IV PILIATION SYSTEM PROTEIN DR_0774-RELATED"/>
    <property type="match status" value="1"/>
</dbReference>
<dbReference type="InterPro" id="IPR011662">
    <property type="entry name" value="Secretin/TonB_short_N"/>
</dbReference>
<accession>D7DJ68</accession>
<dbReference type="InterPro" id="IPR004846">
    <property type="entry name" value="T2SS/T3SS_dom"/>
</dbReference>
<keyword evidence="3" id="KW-0732">Signal</keyword>
<dbReference type="eggNOG" id="COG4796">
    <property type="taxonomic scope" value="Bacteria"/>
</dbReference>
<feature type="domain" description="Secretin/TonB short N-terminal" evidence="9">
    <location>
        <begin position="204"/>
        <end position="255"/>
    </location>
</feature>
<dbReference type="InterPro" id="IPR001775">
    <property type="entry name" value="GspD/PilQ"/>
</dbReference>
<dbReference type="InterPro" id="IPR005644">
    <property type="entry name" value="NolW-like"/>
</dbReference>
<dbReference type="PANTHER" id="PTHR30332">
    <property type="entry name" value="PROBABLE GENERAL SECRETION PATHWAY PROTEIN D"/>
    <property type="match status" value="1"/>
</dbReference>
<evidence type="ECO:0000256" key="6">
    <source>
        <dbReference type="RuleBase" id="RU004003"/>
    </source>
</evidence>
<evidence type="ECO:0000259" key="9">
    <source>
        <dbReference type="SMART" id="SM00965"/>
    </source>
</evidence>
<evidence type="ECO:0000256" key="3">
    <source>
        <dbReference type="ARBA" id="ARBA00022729"/>
    </source>
</evidence>
<dbReference type="Proteomes" id="UP000000383">
    <property type="component" value="Chromosome"/>
</dbReference>
<dbReference type="RefSeq" id="WP_013148415.1">
    <property type="nucleotide sequence ID" value="NC_014207.1"/>
</dbReference>
<organism evidence="10 11">
    <name type="scientific">Methylotenera versatilis (strain 301)</name>
    <dbReference type="NCBI Taxonomy" id="666681"/>
    <lineage>
        <taxon>Bacteria</taxon>
        <taxon>Pseudomonadati</taxon>
        <taxon>Pseudomonadota</taxon>
        <taxon>Betaproteobacteria</taxon>
        <taxon>Nitrosomonadales</taxon>
        <taxon>Methylophilaceae</taxon>
        <taxon>Methylotenera</taxon>
    </lineage>
</organism>
<sequence length="638" mass="69864">MENLAMKNTKLKRIGLYLLILQFTACQTPVPKLLPDVHVDSRLQSPTHAAQVPEKLANIAEREQKINALLADENEAWQRDDYDALTKIYEALAQYDPGNLRAIQGFTMIETAKKHDAMIAEAVNLMNKNEASDELALAKLRLVLLESPQHKKALPLYNALLAKQAETNKAKTSKKLSFNQPITMEFRDVNLKMIFESLSKTTKVNFILDKDVPSDQNATIFLKSVPFGDALDLLLETNQLEKKVLSENSVIIYLNDILHQRDYKDLSVRSFTLDYADAKQMSTILRTMLNMRNMEIDPRLNTLLIKDSPEILALAEKIIYAQDKPDPEVMLELQVMEVKRSYLQNLGVNPITGISVPVPSSGILTVKDLRVSGNSLVVNGIPGLVFDATSGDVNLLANPKIRVKNKDTARIHIGEKVPVFTANVASTGVTSQTVQYIDAGLKLEVEPTISAADDVTIKINLNVGSIGDKVVASSGASQSIAFRVGTRLATTQLRLHDGETQILAGLIDDQDRKNVSGIPGLSKIPLLGKLFSNQTDDKVKTEIVLSITPHIIRQRTPQQAHEADIWTGSEGQVGRHSPSPAFADGVAPFMVPKPPPSAAPASRDDTPKNINLALPPGFSLGGGLNADQKSAPITKPTE</sequence>
<dbReference type="Gene3D" id="3.30.1370.130">
    <property type="match status" value="1"/>
</dbReference>
<reference evidence="11" key="1">
    <citation type="submission" date="2010-05" db="EMBL/GenBank/DDBJ databases">
        <title>Complete sequence of Methylotenera sp. 301.</title>
        <authorList>
            <person name="Lucas S."/>
            <person name="Copeland A."/>
            <person name="Lapidus A."/>
            <person name="Cheng J.-F."/>
            <person name="Bruce D."/>
            <person name="Goodwin L."/>
            <person name="Pitluck S."/>
            <person name="Clum A."/>
            <person name="Land M."/>
            <person name="Hauser L."/>
            <person name="Kyrpides N."/>
            <person name="Ivanova N."/>
            <person name="Chistoservova L."/>
            <person name="Kalyuzhnaya M."/>
            <person name="Woyke T."/>
        </authorList>
    </citation>
    <scope>NUCLEOTIDE SEQUENCE [LARGE SCALE GENOMIC DNA]</scope>
    <source>
        <strain evidence="11">301</strain>
    </source>
</reference>
<evidence type="ECO:0000256" key="4">
    <source>
        <dbReference type="ARBA" id="ARBA00023136"/>
    </source>
</evidence>
<dbReference type="OrthoDB" id="9775455at2"/>
<dbReference type="KEGG" id="meh:M301_1723"/>
<dbReference type="PRINTS" id="PR00811">
    <property type="entry name" value="BCTERIALGSPD"/>
</dbReference>
<gene>
    <name evidence="10" type="ordered locus">M301_1723</name>
</gene>
<evidence type="ECO:0000256" key="7">
    <source>
        <dbReference type="RuleBase" id="RU004004"/>
    </source>
</evidence>
<dbReference type="GO" id="GO:0015627">
    <property type="term" value="C:type II protein secretion system complex"/>
    <property type="evidence" value="ECO:0007669"/>
    <property type="project" value="TreeGrafter"/>
</dbReference>
<keyword evidence="5" id="KW-0998">Cell outer membrane</keyword>
<dbReference type="HOGENOM" id="CLU_017432_1_0_4"/>
<keyword evidence="4" id="KW-0472">Membrane</keyword>
<evidence type="ECO:0000256" key="1">
    <source>
        <dbReference type="ARBA" id="ARBA00004370"/>
    </source>
</evidence>
<dbReference type="InterPro" id="IPR050810">
    <property type="entry name" value="Bact_Secretion_Sys_Channel"/>
</dbReference>
<comment type="subcellular location">
    <subcellularLocation>
        <location evidence="7">Cell outer membrane</location>
    </subcellularLocation>
    <subcellularLocation>
        <location evidence="1">Membrane</location>
    </subcellularLocation>
</comment>
<dbReference type="Pfam" id="PF00263">
    <property type="entry name" value="Secretin"/>
    <property type="match status" value="1"/>
</dbReference>
<dbReference type="STRING" id="666681.M301_1723"/>
<proteinExistence type="inferred from homology"/>
<dbReference type="EMBL" id="CP002056">
    <property type="protein sequence ID" value="ADI30103.1"/>
    <property type="molecule type" value="Genomic_DNA"/>
</dbReference>
<dbReference type="InterPro" id="IPR038591">
    <property type="entry name" value="NolW-like_sf"/>
</dbReference>
<dbReference type="Pfam" id="PF03958">
    <property type="entry name" value="Secretin_N"/>
    <property type="match status" value="1"/>
</dbReference>
<dbReference type="Gene3D" id="3.30.1370.120">
    <property type="match status" value="1"/>
</dbReference>
<keyword evidence="11" id="KW-1185">Reference proteome</keyword>
<evidence type="ECO:0000256" key="2">
    <source>
        <dbReference type="ARBA" id="ARBA00022448"/>
    </source>
</evidence>
<dbReference type="AlphaFoldDB" id="D7DJ68"/>
<dbReference type="GO" id="GO:0009279">
    <property type="term" value="C:cell outer membrane"/>
    <property type="evidence" value="ECO:0007669"/>
    <property type="project" value="UniProtKB-SubCell"/>
</dbReference>
<evidence type="ECO:0000313" key="10">
    <source>
        <dbReference type="EMBL" id="ADI30103.1"/>
    </source>
</evidence>
<evidence type="ECO:0000313" key="11">
    <source>
        <dbReference type="Proteomes" id="UP000000383"/>
    </source>
</evidence>
<keyword evidence="2 7" id="KW-0813">Transport</keyword>
<comment type="similarity">
    <text evidence="6">Belongs to the bacterial secretin family.</text>
</comment>
<name>D7DJ68_METV0</name>
<dbReference type="GO" id="GO:0009306">
    <property type="term" value="P:protein secretion"/>
    <property type="evidence" value="ECO:0007669"/>
    <property type="project" value="InterPro"/>
</dbReference>
<evidence type="ECO:0000256" key="5">
    <source>
        <dbReference type="ARBA" id="ARBA00023237"/>
    </source>
</evidence>
<reference evidence="10 11" key="2">
    <citation type="journal article" date="2011" name="J. Bacteriol.">
        <title>Genomes of three methylotrophs from a single niche uncover genetic and metabolic divergence of Methylophilaceae.</title>
        <authorList>
            <person name="Lapidus A."/>
            <person name="Clum A."/>
            <person name="Labutti K."/>
            <person name="Kaluzhnaya M.G."/>
            <person name="Lim S."/>
            <person name="Beck D.A."/>
            <person name="Glavina Del Rio T."/>
            <person name="Nolan M."/>
            <person name="Mavromatis K."/>
            <person name="Huntemann M."/>
            <person name="Lucas S."/>
            <person name="Lidstrom M.E."/>
            <person name="Ivanova N."/>
            <person name="Chistoserdova L."/>
        </authorList>
    </citation>
    <scope>NUCLEOTIDE SEQUENCE [LARGE SCALE GENOMIC DNA]</scope>
    <source>
        <strain evidence="10 11">301</strain>
    </source>
</reference>